<organism evidence="2 3">
    <name type="scientific">Cohnella hashimotonis</name>
    <dbReference type="NCBI Taxonomy" id="2826895"/>
    <lineage>
        <taxon>Bacteria</taxon>
        <taxon>Bacillati</taxon>
        <taxon>Bacillota</taxon>
        <taxon>Bacilli</taxon>
        <taxon>Bacillales</taxon>
        <taxon>Paenibacillaceae</taxon>
        <taxon>Cohnella</taxon>
    </lineage>
</organism>
<keyword evidence="1" id="KW-0378">Hydrolase</keyword>
<dbReference type="RefSeq" id="WP_282908075.1">
    <property type="nucleotide sequence ID" value="NZ_JAGRPV010000001.1"/>
</dbReference>
<dbReference type="InterPro" id="IPR036881">
    <property type="entry name" value="Glyco_hydro_3_C_sf"/>
</dbReference>
<proteinExistence type="predicted"/>
<dbReference type="EMBL" id="JAGRPV010000001">
    <property type="protein sequence ID" value="MDI4645123.1"/>
    <property type="molecule type" value="Genomic_DNA"/>
</dbReference>
<comment type="caution">
    <text evidence="2">The sequence shown here is derived from an EMBL/GenBank/DDBJ whole genome shotgun (WGS) entry which is preliminary data.</text>
</comment>
<reference evidence="2" key="1">
    <citation type="submission" date="2023-04" db="EMBL/GenBank/DDBJ databases">
        <title>Comparative genomic analysis of Cohnella hashimotonis sp. nov., isolated from the International Space Station.</title>
        <authorList>
            <person name="Venkateswaran K."/>
            <person name="Simpson A."/>
        </authorList>
    </citation>
    <scope>NUCLEOTIDE SEQUENCE</scope>
    <source>
        <strain evidence="2">F6_2S_P_1</strain>
    </source>
</reference>
<protein>
    <recommendedName>
        <fullName evidence="4">Beta-glucosidase</fullName>
    </recommendedName>
</protein>
<evidence type="ECO:0000313" key="3">
    <source>
        <dbReference type="Proteomes" id="UP001161691"/>
    </source>
</evidence>
<accession>A0ABT6TE71</accession>
<evidence type="ECO:0008006" key="4">
    <source>
        <dbReference type="Google" id="ProtNLM"/>
    </source>
</evidence>
<name>A0ABT6TE71_9BACL</name>
<keyword evidence="3" id="KW-1185">Reference proteome</keyword>
<evidence type="ECO:0000313" key="2">
    <source>
        <dbReference type="EMBL" id="MDI4645123.1"/>
    </source>
</evidence>
<sequence length="221" mass="23470">MPLKYPFANQAKDVASTLTDYNTPAHQEVAMQEARETVVLLKNVDGTLPLSKTKKAAIAGLYADTRIVAQNGLNTPNIAVASKSPLYSILKNALTDAQLFEVADWGQNATGLQSKANGLWVTSPTANSSSVANTNTSVLYLTDSDWSNLTSKARSSTISPKLRFESNNDNTVSIVANGLAFQTGIFNGRFLTTGSDGTIAIAPAVIGNAATFNDRNDAVFH</sequence>
<dbReference type="Proteomes" id="UP001161691">
    <property type="component" value="Unassembled WGS sequence"/>
</dbReference>
<evidence type="ECO:0000256" key="1">
    <source>
        <dbReference type="ARBA" id="ARBA00022801"/>
    </source>
</evidence>
<dbReference type="Gene3D" id="3.40.50.1700">
    <property type="entry name" value="Glycoside hydrolase family 3 C-terminal domain"/>
    <property type="match status" value="1"/>
</dbReference>
<gene>
    <name evidence="2" type="ORF">KB449_09140</name>
</gene>